<feature type="domain" description="Band 7" evidence="3">
    <location>
        <begin position="72"/>
        <end position="255"/>
    </location>
</feature>
<dbReference type="InterPro" id="IPR036013">
    <property type="entry name" value="Band_7/SPFH_dom_sf"/>
</dbReference>
<proteinExistence type="predicted"/>
<dbReference type="RefSeq" id="WP_238311904.1">
    <property type="nucleotide sequence ID" value="NZ_BPQV01000008.1"/>
</dbReference>
<accession>A0ABQ4TB71</accession>
<evidence type="ECO:0000256" key="1">
    <source>
        <dbReference type="ARBA" id="ARBA00004167"/>
    </source>
</evidence>
<dbReference type="Proteomes" id="UP001055156">
    <property type="component" value="Unassembled WGS sequence"/>
</dbReference>
<keyword evidence="5" id="KW-1185">Reference proteome</keyword>
<dbReference type="Gene3D" id="3.30.479.30">
    <property type="entry name" value="Band 7 domain"/>
    <property type="match status" value="1"/>
</dbReference>
<sequence length="325" mass="34466">MTGPATAPRATQDVPYRALNGWWALLLSLPCLAFGALFFLGGLGTLLGRGSGGVAFLGVAVLAGLTGLVLLAGLITLKPRQAAVLTLFGRYHGTIARDGFWWRNPLTAVAKVSLATEAQETKIITVNDLMGNPITIAAAAIWRVQDAARATFDVGSYRDFVSLQAEAALRNIASTRPYDHEEAENLGQEAGDAKRRLAEKATRVASLRADRDAIHADLIGKLGQRVGVAGVIVEDVRLTHLAYAPEIAGAMLKRQQAGAIIAARRQIVEGAVGIVRDTIARLEQPEDGRPGISFDEQGRASMAQTMLIMIVGDREATPVVSVGKG</sequence>
<protein>
    <recommendedName>
        <fullName evidence="3">Band 7 domain-containing protein</fullName>
    </recommendedName>
</protein>
<dbReference type="PANTHER" id="PTHR43446:SF1">
    <property type="entry name" value="BAND 7 DOMAIN-CONTAINING PROTEIN"/>
    <property type="match status" value="1"/>
</dbReference>
<reference evidence="4" key="2">
    <citation type="submission" date="2021-08" db="EMBL/GenBank/DDBJ databases">
        <authorList>
            <person name="Tani A."/>
            <person name="Ola A."/>
            <person name="Ogura Y."/>
            <person name="Katsura K."/>
            <person name="Hayashi T."/>
        </authorList>
    </citation>
    <scope>NUCLEOTIDE SEQUENCE</scope>
    <source>
        <strain evidence="4">NBRC 15689</strain>
    </source>
</reference>
<dbReference type="EMBL" id="BPQV01000008">
    <property type="protein sequence ID" value="GJE28115.1"/>
    <property type="molecule type" value="Genomic_DNA"/>
</dbReference>
<dbReference type="SMART" id="SM00244">
    <property type="entry name" value="PHB"/>
    <property type="match status" value="1"/>
</dbReference>
<name>A0ABQ4TB71_METOR</name>
<dbReference type="PANTHER" id="PTHR43446">
    <property type="entry name" value="MEMBRANE PROTEIN-RELATED"/>
    <property type="match status" value="1"/>
</dbReference>
<reference evidence="4" key="1">
    <citation type="journal article" date="2021" name="Front. Microbiol.">
        <title>Comprehensive Comparative Genomics and Phenotyping of Methylobacterium Species.</title>
        <authorList>
            <person name="Alessa O."/>
            <person name="Ogura Y."/>
            <person name="Fujitani Y."/>
            <person name="Takami H."/>
            <person name="Hayashi T."/>
            <person name="Sahin N."/>
            <person name="Tani A."/>
        </authorList>
    </citation>
    <scope>NUCLEOTIDE SEQUENCE</scope>
    <source>
        <strain evidence="4">NBRC 15689</strain>
    </source>
</reference>
<evidence type="ECO:0000313" key="4">
    <source>
        <dbReference type="EMBL" id="GJE28115.1"/>
    </source>
</evidence>
<keyword evidence="2" id="KW-0812">Transmembrane</keyword>
<keyword evidence="2" id="KW-0472">Membrane</keyword>
<feature type="transmembrane region" description="Helical" evidence="2">
    <location>
        <begin position="54"/>
        <end position="77"/>
    </location>
</feature>
<dbReference type="CDD" id="cd03402">
    <property type="entry name" value="SPFH_like_u2"/>
    <property type="match status" value="1"/>
</dbReference>
<dbReference type="SUPFAM" id="SSF117892">
    <property type="entry name" value="Band 7/SPFH domain"/>
    <property type="match status" value="1"/>
</dbReference>
<feature type="transmembrane region" description="Helical" evidence="2">
    <location>
        <begin position="22"/>
        <end position="47"/>
    </location>
</feature>
<evidence type="ECO:0000259" key="3">
    <source>
        <dbReference type="SMART" id="SM00244"/>
    </source>
</evidence>
<keyword evidence="2" id="KW-1133">Transmembrane helix</keyword>
<dbReference type="Pfam" id="PF01145">
    <property type="entry name" value="Band_7"/>
    <property type="match status" value="1"/>
</dbReference>
<comment type="caution">
    <text evidence="4">The sequence shown here is derived from an EMBL/GenBank/DDBJ whole genome shotgun (WGS) entry which is preliminary data.</text>
</comment>
<dbReference type="InterPro" id="IPR001107">
    <property type="entry name" value="Band_7"/>
</dbReference>
<organism evidence="4 5">
    <name type="scientific">Methylobacterium organophilum</name>
    <dbReference type="NCBI Taxonomy" id="410"/>
    <lineage>
        <taxon>Bacteria</taxon>
        <taxon>Pseudomonadati</taxon>
        <taxon>Pseudomonadota</taxon>
        <taxon>Alphaproteobacteria</taxon>
        <taxon>Hyphomicrobiales</taxon>
        <taxon>Methylobacteriaceae</taxon>
        <taxon>Methylobacterium</taxon>
    </lineage>
</organism>
<gene>
    <name evidence="4" type="ORF">LKMONMHP_2981</name>
</gene>
<comment type="subcellular location">
    <subcellularLocation>
        <location evidence="1">Membrane</location>
        <topology evidence="1">Single-pass membrane protein</topology>
    </subcellularLocation>
</comment>
<evidence type="ECO:0000313" key="5">
    <source>
        <dbReference type="Proteomes" id="UP001055156"/>
    </source>
</evidence>
<evidence type="ECO:0000256" key="2">
    <source>
        <dbReference type="SAM" id="Phobius"/>
    </source>
</evidence>